<evidence type="ECO:0000256" key="1">
    <source>
        <dbReference type="ARBA" id="ARBA00023015"/>
    </source>
</evidence>
<dbReference type="SUPFAM" id="SSF46689">
    <property type="entry name" value="Homeodomain-like"/>
    <property type="match status" value="2"/>
</dbReference>
<reference evidence="5 6" key="1">
    <citation type="submission" date="2016-10" db="EMBL/GenBank/DDBJ databases">
        <authorList>
            <person name="de Groot N.N."/>
        </authorList>
    </citation>
    <scope>NUCLEOTIDE SEQUENCE [LARGE SCALE GENOMIC DNA]</scope>
    <source>
        <strain evidence="5 6">CGMCC 1.7727</strain>
    </source>
</reference>
<dbReference type="PROSITE" id="PS00041">
    <property type="entry name" value="HTH_ARAC_FAMILY_1"/>
    <property type="match status" value="1"/>
</dbReference>
<dbReference type="AlphaFoldDB" id="A0A1H9PR52"/>
<dbReference type="RefSeq" id="WP_089740162.1">
    <property type="nucleotide sequence ID" value="NZ_FOGL01000005.1"/>
</dbReference>
<dbReference type="OrthoDB" id="9816335at2"/>
<evidence type="ECO:0000256" key="3">
    <source>
        <dbReference type="ARBA" id="ARBA00023163"/>
    </source>
</evidence>
<evidence type="ECO:0000313" key="5">
    <source>
        <dbReference type="EMBL" id="SER50043.1"/>
    </source>
</evidence>
<keyword evidence="1" id="KW-0805">Transcription regulation</keyword>
<dbReference type="Gene3D" id="2.60.120.10">
    <property type="entry name" value="Jelly Rolls"/>
    <property type="match status" value="1"/>
</dbReference>
<dbReference type="InterPro" id="IPR018060">
    <property type="entry name" value="HTH_AraC"/>
</dbReference>
<dbReference type="SMART" id="SM00342">
    <property type="entry name" value="HTH_ARAC"/>
    <property type="match status" value="1"/>
</dbReference>
<dbReference type="InterPro" id="IPR003313">
    <property type="entry name" value="AraC-bd"/>
</dbReference>
<keyword evidence="3" id="KW-0804">Transcription</keyword>
<dbReference type="Pfam" id="PF12833">
    <property type="entry name" value="HTH_18"/>
    <property type="match status" value="1"/>
</dbReference>
<feature type="domain" description="HTH araC/xylS-type" evidence="4">
    <location>
        <begin position="165"/>
        <end position="263"/>
    </location>
</feature>
<organism evidence="5 6">
    <name type="scientific">Gracilibacillus ureilyticus</name>
    <dbReference type="NCBI Taxonomy" id="531814"/>
    <lineage>
        <taxon>Bacteria</taxon>
        <taxon>Bacillati</taxon>
        <taxon>Bacillota</taxon>
        <taxon>Bacilli</taxon>
        <taxon>Bacillales</taxon>
        <taxon>Bacillaceae</taxon>
        <taxon>Gracilibacillus</taxon>
    </lineage>
</organism>
<dbReference type="PANTHER" id="PTHR43280:SF2">
    <property type="entry name" value="HTH-TYPE TRANSCRIPTIONAL REGULATOR EXSA"/>
    <property type="match status" value="1"/>
</dbReference>
<dbReference type="SUPFAM" id="SSF51215">
    <property type="entry name" value="Regulatory protein AraC"/>
    <property type="match status" value="1"/>
</dbReference>
<sequence>MLKKINLEPYGIKLYESKHTKGDRVENHHHEIYQVLYALEGMGEIKLDGELHHFEQDYLTFIKPFTQHAIIPDKKLTVLVLAFDQRVMDKSIYEKLPLNETKFIGLNPFDSSEIRQTLRTLLYEQANQTNEQEMALKIFLSQLLLLMVRGEKKSPVSDANALRAERLKEYIDSHYYEWIHAEDLAARLGISTRHMNTIFKENYQQTPIQYLTEVRVGLAKKMLAETDKDIASICFEAGFESISTFYRAFKNIVSISPNKYRNNQKSYHI</sequence>
<name>A0A1H9PR52_9BACI</name>
<dbReference type="InterPro" id="IPR014710">
    <property type="entry name" value="RmlC-like_jellyroll"/>
</dbReference>
<keyword evidence="6" id="KW-1185">Reference proteome</keyword>
<dbReference type="GO" id="GO:0043565">
    <property type="term" value="F:sequence-specific DNA binding"/>
    <property type="evidence" value="ECO:0007669"/>
    <property type="project" value="InterPro"/>
</dbReference>
<dbReference type="PANTHER" id="PTHR43280">
    <property type="entry name" value="ARAC-FAMILY TRANSCRIPTIONAL REGULATOR"/>
    <property type="match status" value="1"/>
</dbReference>
<dbReference type="STRING" id="531814.SAMN04487944_10592"/>
<dbReference type="Gene3D" id="1.10.10.60">
    <property type="entry name" value="Homeodomain-like"/>
    <property type="match status" value="2"/>
</dbReference>
<dbReference type="InterPro" id="IPR037923">
    <property type="entry name" value="HTH-like"/>
</dbReference>
<keyword evidence="2 5" id="KW-0238">DNA-binding</keyword>
<dbReference type="PROSITE" id="PS01124">
    <property type="entry name" value="HTH_ARAC_FAMILY_2"/>
    <property type="match status" value="1"/>
</dbReference>
<dbReference type="GO" id="GO:0003700">
    <property type="term" value="F:DNA-binding transcription factor activity"/>
    <property type="evidence" value="ECO:0007669"/>
    <property type="project" value="InterPro"/>
</dbReference>
<dbReference type="InterPro" id="IPR009057">
    <property type="entry name" value="Homeodomain-like_sf"/>
</dbReference>
<dbReference type="Proteomes" id="UP000199687">
    <property type="component" value="Unassembled WGS sequence"/>
</dbReference>
<proteinExistence type="predicted"/>
<dbReference type="InterPro" id="IPR018062">
    <property type="entry name" value="HTH_AraC-typ_CS"/>
</dbReference>
<evidence type="ECO:0000313" key="6">
    <source>
        <dbReference type="Proteomes" id="UP000199687"/>
    </source>
</evidence>
<dbReference type="EMBL" id="FOGL01000005">
    <property type="protein sequence ID" value="SER50043.1"/>
    <property type="molecule type" value="Genomic_DNA"/>
</dbReference>
<gene>
    <name evidence="5" type="ORF">SAMN04487944_10592</name>
</gene>
<evidence type="ECO:0000259" key="4">
    <source>
        <dbReference type="PROSITE" id="PS01124"/>
    </source>
</evidence>
<protein>
    <submittedName>
        <fullName evidence="5">AraC-type DNA-binding protein</fullName>
    </submittedName>
</protein>
<evidence type="ECO:0000256" key="2">
    <source>
        <dbReference type="ARBA" id="ARBA00023125"/>
    </source>
</evidence>
<dbReference type="Pfam" id="PF02311">
    <property type="entry name" value="AraC_binding"/>
    <property type="match status" value="1"/>
</dbReference>
<accession>A0A1H9PR52</accession>